<evidence type="ECO:0008006" key="4">
    <source>
        <dbReference type="Google" id="ProtNLM"/>
    </source>
</evidence>
<feature type="transmembrane region" description="Helical" evidence="1">
    <location>
        <begin position="151"/>
        <end position="169"/>
    </location>
</feature>
<evidence type="ECO:0000313" key="3">
    <source>
        <dbReference type="Proteomes" id="UP000006241"/>
    </source>
</evidence>
<gene>
    <name evidence="2" type="ORF">HMPREF0765_4022</name>
</gene>
<dbReference type="EMBL" id="ACHB01000091">
    <property type="protein sequence ID" value="EEI90435.1"/>
    <property type="molecule type" value="Genomic_DNA"/>
</dbReference>
<comment type="caution">
    <text evidence="2">The sequence shown here is derived from an EMBL/GenBank/DDBJ whole genome shotgun (WGS) entry which is preliminary data.</text>
</comment>
<dbReference type="AlphaFoldDB" id="C2G366"/>
<feature type="transmembrane region" description="Helical" evidence="1">
    <location>
        <begin position="12"/>
        <end position="34"/>
    </location>
</feature>
<feature type="transmembrane region" description="Helical" evidence="1">
    <location>
        <begin position="60"/>
        <end position="80"/>
    </location>
</feature>
<keyword evidence="1" id="KW-1133">Transmembrane helix</keyword>
<sequence length="172" mass="19327">MTVKINYTPMKLPDIILLLTAISTALMAGFFYSYSISVSTGLGKLTDSEYLRAMQQINKAVLNTLFFVCFMGSLILLPLATFQHYKSSSSAFILLVFASCCYIFGVFAVTAIVNVPLNNRLDAFQINDSTADQIREMRDIFEERWNFWNNIRTFAAIGTIVLVLISCITKSK</sequence>
<evidence type="ECO:0000313" key="2">
    <source>
        <dbReference type="EMBL" id="EEI90435.1"/>
    </source>
</evidence>
<proteinExistence type="predicted"/>
<keyword evidence="1" id="KW-0472">Membrane</keyword>
<organism evidence="2 3">
    <name type="scientific">Sphingobacterium spiritivorum ATCC 33300</name>
    <dbReference type="NCBI Taxonomy" id="525372"/>
    <lineage>
        <taxon>Bacteria</taxon>
        <taxon>Pseudomonadati</taxon>
        <taxon>Bacteroidota</taxon>
        <taxon>Sphingobacteriia</taxon>
        <taxon>Sphingobacteriales</taxon>
        <taxon>Sphingobacteriaceae</taxon>
        <taxon>Sphingobacterium</taxon>
    </lineage>
</organism>
<reference evidence="2 3" key="1">
    <citation type="submission" date="2009-01" db="EMBL/GenBank/DDBJ databases">
        <authorList>
            <person name="Qin X."/>
            <person name="Bachman B."/>
            <person name="Battles P."/>
            <person name="Bell A."/>
            <person name="Bess C."/>
            <person name="Bickham C."/>
            <person name="Chaboub L."/>
            <person name="Chen D."/>
            <person name="Coyle M."/>
            <person name="Deiros D.R."/>
            <person name="Dinh H."/>
            <person name="Forbes L."/>
            <person name="Fowler G."/>
            <person name="Francisco L."/>
            <person name="Fu Q."/>
            <person name="Gubbala S."/>
            <person name="Hale W."/>
            <person name="Han Y."/>
            <person name="Hemphill L."/>
            <person name="Highlander S.K."/>
            <person name="Hirani K."/>
            <person name="Hogues M."/>
            <person name="Jackson L."/>
            <person name="Jakkamsetti A."/>
            <person name="Javaid M."/>
            <person name="Jiang H."/>
            <person name="Korchina V."/>
            <person name="Kovar C."/>
            <person name="Lara F."/>
            <person name="Lee S."/>
            <person name="Mata R."/>
            <person name="Mathew T."/>
            <person name="Moen C."/>
            <person name="Morales K."/>
            <person name="Munidasa M."/>
            <person name="Nazareth L."/>
            <person name="Ngo R."/>
            <person name="Nguyen L."/>
            <person name="Okwuonu G."/>
            <person name="Ongeri F."/>
            <person name="Patil S."/>
            <person name="Petrosino J."/>
            <person name="Pham C."/>
            <person name="Pham P."/>
            <person name="Pu L.-L."/>
            <person name="Puazo M."/>
            <person name="Raj R."/>
            <person name="Reid J."/>
            <person name="Rouhana J."/>
            <person name="Saada N."/>
            <person name="Shang Y."/>
            <person name="Simmons D."/>
            <person name="Thornton R."/>
            <person name="Warren J."/>
            <person name="Weissenberger G."/>
            <person name="Zhang J."/>
            <person name="Zhang L."/>
            <person name="Zhou C."/>
            <person name="Zhu D."/>
            <person name="Muzny D."/>
            <person name="Worley K."/>
            <person name="Gibbs R."/>
        </authorList>
    </citation>
    <scope>NUCLEOTIDE SEQUENCE [LARGE SCALE GENOMIC DNA]</scope>
    <source>
        <strain evidence="2 3">ATCC 33300</strain>
    </source>
</reference>
<protein>
    <recommendedName>
        <fullName evidence="4">DUF1772 domain-containing protein</fullName>
    </recommendedName>
</protein>
<accession>C2G366</accession>
<evidence type="ECO:0000256" key="1">
    <source>
        <dbReference type="SAM" id="Phobius"/>
    </source>
</evidence>
<name>C2G366_SPHSI</name>
<dbReference type="HOGENOM" id="CLU_111152_0_2_10"/>
<dbReference type="InterPro" id="IPR013901">
    <property type="entry name" value="Anthrone_oxy"/>
</dbReference>
<dbReference type="Proteomes" id="UP000006241">
    <property type="component" value="Unassembled WGS sequence"/>
</dbReference>
<dbReference type="Pfam" id="PF08592">
    <property type="entry name" value="Anthrone_oxy"/>
    <property type="match status" value="1"/>
</dbReference>
<feature type="transmembrane region" description="Helical" evidence="1">
    <location>
        <begin position="92"/>
        <end position="113"/>
    </location>
</feature>
<keyword evidence="1" id="KW-0812">Transmembrane</keyword>